<reference evidence="3 4" key="1">
    <citation type="submission" date="2020-08" db="EMBL/GenBank/DDBJ databases">
        <title>Bridging the membrane lipid divide: bacteria of the FCB group superphylum have the potential to synthesize archaeal ether lipids.</title>
        <authorList>
            <person name="Villanueva L."/>
            <person name="Von Meijenfeldt F.A.B."/>
            <person name="Westbye A.B."/>
            <person name="Yadav S."/>
            <person name="Hopmans E.C."/>
            <person name="Dutilh B.E."/>
            <person name="Sinninghe Damste J.S."/>
        </authorList>
    </citation>
    <scope>NUCLEOTIDE SEQUENCE [LARGE SCALE GENOMIC DNA]</scope>
    <source>
        <strain evidence="3">NIOZ-UU17</strain>
    </source>
</reference>
<dbReference type="Proteomes" id="UP000605201">
    <property type="component" value="Unassembled WGS sequence"/>
</dbReference>
<dbReference type="PANTHER" id="PTHR33490">
    <property type="entry name" value="BLR5614 PROTEIN-RELATED"/>
    <property type="match status" value="1"/>
</dbReference>
<dbReference type="EMBL" id="JACNIG010000372">
    <property type="protein sequence ID" value="MBC8434037.1"/>
    <property type="molecule type" value="Genomic_DNA"/>
</dbReference>
<evidence type="ECO:0000313" key="4">
    <source>
        <dbReference type="Proteomes" id="UP000605201"/>
    </source>
</evidence>
<gene>
    <name evidence="3" type="ORF">H8D96_19175</name>
</gene>
<sequence>MNTCRRYAYTLLLVLPAFFSGCAGMYFRDAGKPPMPPPQFELSDWPYEEYWTGIVFNGAKIGFSRFGLSLSQSASDLVDIHSEAVMRVNFLSFDKKINLKSYDQVAADLSLKHFNYEYDLDGNRLKLNGRLKDGKLEVNVETKGQKHRQTIPVADKVYPTSIINLYPLMHGLEVGRAFTYMVYDGETQTVSPVEQRVLAFEESDLYSGRAFKIKTRLHGHEVTTWMDDRGRPLLEMSLGGVIISALESKATAMQYLAQAAVNKDDALLDFSLIKSDIPIQDPKQLKFMEVALIGINGNLSVPDDSRQVCRRKGDEIICKIDSKIPDRQSSDQGQLHKGMQQYLQPSYIIPSNDQRIRQTAQEIVTKADGRQQQIVALVDWIRENIQQDLVDVFTALDVLDGRKAECQGHAFLYAAFARSLNIPTRVVNGIVYSDEYQGFLYHTWAESLVDGHWVAIDPTFRQIPADATHIKLVEGENVADLLPLVSLIGKLKMRIIQTD</sequence>
<accession>A0A8J6P7D6</accession>
<dbReference type="PANTHER" id="PTHR33490:SF3">
    <property type="entry name" value="CONSERVED INTEGRAL MEMBRANE PROTEIN"/>
    <property type="match status" value="1"/>
</dbReference>
<feature type="domain" description="Transglutaminase-like" evidence="2">
    <location>
        <begin position="398"/>
        <end position="460"/>
    </location>
</feature>
<evidence type="ECO:0000256" key="1">
    <source>
        <dbReference type="SAM" id="Phobius"/>
    </source>
</evidence>
<keyword evidence="1" id="KW-0472">Membrane</keyword>
<evidence type="ECO:0000313" key="3">
    <source>
        <dbReference type="EMBL" id="MBC8434037.1"/>
    </source>
</evidence>
<dbReference type="PROSITE" id="PS51257">
    <property type="entry name" value="PROKAR_LIPOPROTEIN"/>
    <property type="match status" value="1"/>
</dbReference>
<dbReference type="InterPro" id="IPR002931">
    <property type="entry name" value="Transglutaminase-like"/>
</dbReference>
<keyword evidence="1" id="KW-1133">Transmembrane helix</keyword>
<dbReference type="SUPFAM" id="SSF54001">
    <property type="entry name" value="Cysteine proteinases"/>
    <property type="match status" value="1"/>
</dbReference>
<dbReference type="AlphaFoldDB" id="A0A8J6P7D6"/>
<keyword evidence="1" id="KW-0812">Transmembrane</keyword>
<feature type="transmembrane region" description="Helical" evidence="1">
    <location>
        <begin position="7"/>
        <end position="27"/>
    </location>
</feature>
<organism evidence="3 4">
    <name type="scientific">Candidatus Desulfatibia vada</name>
    <dbReference type="NCBI Taxonomy" id="2841696"/>
    <lineage>
        <taxon>Bacteria</taxon>
        <taxon>Pseudomonadati</taxon>
        <taxon>Thermodesulfobacteriota</taxon>
        <taxon>Desulfobacteria</taxon>
        <taxon>Desulfobacterales</taxon>
        <taxon>Desulfobacterales incertae sedis</taxon>
        <taxon>Candidatus Desulfatibia</taxon>
    </lineage>
</organism>
<dbReference type="Gene3D" id="3.10.620.30">
    <property type="match status" value="1"/>
</dbReference>
<dbReference type="Pfam" id="PF01841">
    <property type="entry name" value="Transglut_core"/>
    <property type="match status" value="1"/>
</dbReference>
<comment type="caution">
    <text evidence="3">The sequence shown here is derived from an EMBL/GenBank/DDBJ whole genome shotgun (WGS) entry which is preliminary data.</text>
</comment>
<dbReference type="SMART" id="SM00460">
    <property type="entry name" value="TGc"/>
    <property type="match status" value="1"/>
</dbReference>
<dbReference type="InterPro" id="IPR038765">
    <property type="entry name" value="Papain-like_cys_pep_sf"/>
</dbReference>
<protein>
    <submittedName>
        <fullName evidence="3">Transglutaminase domain-containing protein</fullName>
    </submittedName>
</protein>
<name>A0A8J6P7D6_9BACT</name>
<evidence type="ECO:0000259" key="2">
    <source>
        <dbReference type="SMART" id="SM00460"/>
    </source>
</evidence>
<proteinExistence type="predicted"/>